<comment type="caution">
    <text evidence="4">The sequence shown here is derived from an EMBL/GenBank/DDBJ whole genome shotgun (WGS) entry which is preliminary data.</text>
</comment>
<sequence length="171" mass="18987">MNDAPADATRIELLEDAHAGELLTLRRAAFVTEAQQYGDPNIPPLTQTLAELRDDLARDDVVTIGAWEGHRLVGSIRVELEGNRATLGRLAVAPDQQGKGIGTSLLFAILPYLPEQVTEVWAFTGKDSKQNLTMYTKHGFEEQFEDAAGELTYTYLRRVLHEVEARNESHA</sequence>
<dbReference type="Pfam" id="PF00583">
    <property type="entry name" value="Acetyltransf_1"/>
    <property type="match status" value="1"/>
</dbReference>
<feature type="domain" description="N-acetyltransferase" evidence="3">
    <location>
        <begin position="9"/>
        <end position="158"/>
    </location>
</feature>
<dbReference type="InterPro" id="IPR050832">
    <property type="entry name" value="Bact_Acetyltransf"/>
</dbReference>
<keyword evidence="1 4" id="KW-0808">Transferase</keyword>
<keyword evidence="5" id="KW-1185">Reference proteome</keyword>
<dbReference type="InterPro" id="IPR016181">
    <property type="entry name" value="Acyl_CoA_acyltransferase"/>
</dbReference>
<evidence type="ECO:0000259" key="3">
    <source>
        <dbReference type="PROSITE" id="PS51186"/>
    </source>
</evidence>
<accession>A0A2W5WWI6</accession>
<dbReference type="Gene3D" id="3.40.630.30">
    <property type="match status" value="1"/>
</dbReference>
<dbReference type="RefSeq" id="WP_111249327.1">
    <property type="nucleotide sequence ID" value="NZ_QKWH01000001.1"/>
</dbReference>
<gene>
    <name evidence="4" type="ORF">DNL40_00755</name>
</gene>
<dbReference type="SUPFAM" id="SSF55729">
    <property type="entry name" value="Acyl-CoA N-acyltransferases (Nat)"/>
    <property type="match status" value="1"/>
</dbReference>
<protein>
    <submittedName>
        <fullName evidence="4">GNAT family N-acetyltransferase</fullName>
    </submittedName>
</protein>
<dbReference type="CDD" id="cd04301">
    <property type="entry name" value="NAT_SF"/>
    <property type="match status" value="1"/>
</dbReference>
<dbReference type="PROSITE" id="PS51186">
    <property type="entry name" value="GNAT"/>
    <property type="match status" value="1"/>
</dbReference>
<dbReference type="Proteomes" id="UP000248783">
    <property type="component" value="Unassembled WGS sequence"/>
</dbReference>
<evidence type="ECO:0000313" key="5">
    <source>
        <dbReference type="Proteomes" id="UP000248783"/>
    </source>
</evidence>
<dbReference type="EMBL" id="QKWH01000001">
    <property type="protein sequence ID" value="PZR54963.1"/>
    <property type="molecule type" value="Genomic_DNA"/>
</dbReference>
<evidence type="ECO:0000313" key="4">
    <source>
        <dbReference type="EMBL" id="PZR54963.1"/>
    </source>
</evidence>
<name>A0A2W5WWI6_9MICO</name>
<keyword evidence="2" id="KW-0012">Acyltransferase</keyword>
<reference evidence="4 5" key="1">
    <citation type="submission" date="2018-06" db="EMBL/GenBank/DDBJ databases">
        <title>Whole genome sequencing of a novel hydrocarbon degrading bacterial strain, PW21 isolated from oil contaminated produced water sample.</title>
        <authorList>
            <person name="Nagkirti P."/>
            <person name="Shaikh A."/>
            <person name="Gowdaman V."/>
            <person name="Engineer A.E."/>
            <person name="Dagar S."/>
            <person name="Dhakephalkar P.K."/>
        </authorList>
    </citation>
    <scope>NUCLEOTIDE SEQUENCE [LARGE SCALE GENOMIC DNA]</scope>
    <source>
        <strain evidence="4 5">PW21</strain>
    </source>
</reference>
<evidence type="ECO:0000256" key="2">
    <source>
        <dbReference type="ARBA" id="ARBA00023315"/>
    </source>
</evidence>
<dbReference type="InterPro" id="IPR000182">
    <property type="entry name" value="GNAT_dom"/>
</dbReference>
<proteinExistence type="predicted"/>
<dbReference type="GO" id="GO:0016747">
    <property type="term" value="F:acyltransferase activity, transferring groups other than amino-acyl groups"/>
    <property type="evidence" value="ECO:0007669"/>
    <property type="project" value="InterPro"/>
</dbReference>
<evidence type="ECO:0000256" key="1">
    <source>
        <dbReference type="ARBA" id="ARBA00022679"/>
    </source>
</evidence>
<organism evidence="4 5">
    <name type="scientific">Xylanimonas oleitrophica</name>
    <dbReference type="NCBI Taxonomy" id="2607479"/>
    <lineage>
        <taxon>Bacteria</taxon>
        <taxon>Bacillati</taxon>
        <taxon>Actinomycetota</taxon>
        <taxon>Actinomycetes</taxon>
        <taxon>Micrococcales</taxon>
        <taxon>Promicromonosporaceae</taxon>
        <taxon>Xylanimonas</taxon>
    </lineage>
</organism>
<dbReference type="AlphaFoldDB" id="A0A2W5WWI6"/>
<dbReference type="PANTHER" id="PTHR43877">
    <property type="entry name" value="AMINOALKYLPHOSPHONATE N-ACETYLTRANSFERASE-RELATED-RELATED"/>
    <property type="match status" value="1"/>
</dbReference>